<feature type="domain" description="N-acetyltransferase" evidence="1">
    <location>
        <begin position="7"/>
        <end position="181"/>
    </location>
</feature>
<protein>
    <recommendedName>
        <fullName evidence="1">N-acetyltransferase domain-containing protein</fullName>
    </recommendedName>
</protein>
<organism evidence="2">
    <name type="scientific">marine sediment metagenome</name>
    <dbReference type="NCBI Taxonomy" id="412755"/>
    <lineage>
        <taxon>unclassified sequences</taxon>
        <taxon>metagenomes</taxon>
        <taxon>ecological metagenomes</taxon>
    </lineage>
</organism>
<dbReference type="PANTHER" id="PTHR43415:SF3">
    <property type="entry name" value="GNAT-FAMILY ACETYLTRANSFERASE"/>
    <property type="match status" value="1"/>
</dbReference>
<name>X1S0C9_9ZZZZ</name>
<gene>
    <name evidence="2" type="ORF">S12H4_19863</name>
</gene>
<accession>X1S0C9</accession>
<dbReference type="AlphaFoldDB" id="X1S0C9"/>
<dbReference type="EMBL" id="BARW01009989">
    <property type="protein sequence ID" value="GAI86358.1"/>
    <property type="molecule type" value="Genomic_DNA"/>
</dbReference>
<reference evidence="2" key="1">
    <citation type="journal article" date="2014" name="Front. Microbiol.">
        <title>High frequency of phylogenetically diverse reductive dehalogenase-homologous genes in deep subseafloor sedimentary metagenomes.</title>
        <authorList>
            <person name="Kawai M."/>
            <person name="Futagami T."/>
            <person name="Toyoda A."/>
            <person name="Takaki Y."/>
            <person name="Nishi S."/>
            <person name="Hori S."/>
            <person name="Arai W."/>
            <person name="Tsubouchi T."/>
            <person name="Morono Y."/>
            <person name="Uchiyama I."/>
            <person name="Ito T."/>
            <person name="Fujiyama A."/>
            <person name="Inagaki F."/>
            <person name="Takami H."/>
        </authorList>
    </citation>
    <scope>NUCLEOTIDE SEQUENCE</scope>
    <source>
        <strain evidence="2">Expedition CK06-06</strain>
    </source>
</reference>
<dbReference type="SUPFAM" id="SSF55729">
    <property type="entry name" value="Acyl-CoA N-acyltransferases (Nat)"/>
    <property type="match status" value="1"/>
</dbReference>
<sequence length="181" mass="20964">MIKGKQVTLRPAIEQDKYEIFKWLAESDVTVSMMGPPKFPDNLVPTWEEFCADYKQYYFDDSAPELGRCFVIMVNDIPVGQVNYNDIHQNKHRTELDIWMSCEMNCGKGYGPDAIQALCEYLFQTYGVIEFVIRPSERNPRAVHAYKKAGFRRIDISHEELIIEYGPGDTHDTVLLIKQMS</sequence>
<dbReference type="PANTHER" id="PTHR43415">
    <property type="entry name" value="SPERMIDINE N(1)-ACETYLTRANSFERASE"/>
    <property type="match status" value="1"/>
</dbReference>
<dbReference type="InterPro" id="IPR016181">
    <property type="entry name" value="Acyl_CoA_acyltransferase"/>
</dbReference>
<evidence type="ECO:0000313" key="2">
    <source>
        <dbReference type="EMBL" id="GAI86358.1"/>
    </source>
</evidence>
<dbReference type="InterPro" id="IPR000182">
    <property type="entry name" value="GNAT_dom"/>
</dbReference>
<dbReference type="Gene3D" id="3.40.630.30">
    <property type="match status" value="1"/>
</dbReference>
<proteinExistence type="predicted"/>
<evidence type="ECO:0000259" key="1">
    <source>
        <dbReference type="PROSITE" id="PS51186"/>
    </source>
</evidence>
<dbReference type="PROSITE" id="PS51186">
    <property type="entry name" value="GNAT"/>
    <property type="match status" value="1"/>
</dbReference>
<comment type="caution">
    <text evidence="2">The sequence shown here is derived from an EMBL/GenBank/DDBJ whole genome shotgun (WGS) entry which is preliminary data.</text>
</comment>
<dbReference type="GO" id="GO:0016747">
    <property type="term" value="F:acyltransferase activity, transferring groups other than amino-acyl groups"/>
    <property type="evidence" value="ECO:0007669"/>
    <property type="project" value="InterPro"/>
</dbReference>
<dbReference type="Pfam" id="PF13302">
    <property type="entry name" value="Acetyltransf_3"/>
    <property type="match status" value="1"/>
</dbReference>